<evidence type="ECO:0000313" key="2">
    <source>
        <dbReference type="Proteomes" id="UP000814128"/>
    </source>
</evidence>
<proteinExistence type="predicted"/>
<keyword evidence="2" id="KW-1185">Reference proteome</keyword>
<reference evidence="1" key="1">
    <citation type="submission" date="2021-02" db="EMBL/GenBank/DDBJ databases">
        <authorList>
            <consortium name="DOE Joint Genome Institute"/>
            <person name="Ahrendt S."/>
            <person name="Looney B.P."/>
            <person name="Miyauchi S."/>
            <person name="Morin E."/>
            <person name="Drula E."/>
            <person name="Courty P.E."/>
            <person name="Chicoki N."/>
            <person name="Fauchery L."/>
            <person name="Kohler A."/>
            <person name="Kuo A."/>
            <person name="Labutti K."/>
            <person name="Pangilinan J."/>
            <person name="Lipzen A."/>
            <person name="Riley R."/>
            <person name="Andreopoulos W."/>
            <person name="He G."/>
            <person name="Johnson J."/>
            <person name="Barry K.W."/>
            <person name="Grigoriev I.V."/>
            <person name="Nagy L."/>
            <person name="Hibbett D."/>
            <person name="Henrissat B."/>
            <person name="Matheny P.B."/>
            <person name="Labbe J."/>
            <person name="Martin F."/>
        </authorList>
    </citation>
    <scope>NUCLEOTIDE SEQUENCE</scope>
    <source>
        <strain evidence="1">EC-137</strain>
    </source>
</reference>
<organism evidence="1 2">
    <name type="scientific">Vararia minispora EC-137</name>
    <dbReference type="NCBI Taxonomy" id="1314806"/>
    <lineage>
        <taxon>Eukaryota</taxon>
        <taxon>Fungi</taxon>
        <taxon>Dikarya</taxon>
        <taxon>Basidiomycota</taxon>
        <taxon>Agaricomycotina</taxon>
        <taxon>Agaricomycetes</taxon>
        <taxon>Russulales</taxon>
        <taxon>Lachnocladiaceae</taxon>
        <taxon>Vararia</taxon>
    </lineage>
</organism>
<dbReference type="Proteomes" id="UP000814128">
    <property type="component" value="Unassembled WGS sequence"/>
</dbReference>
<gene>
    <name evidence="1" type="ORF">K488DRAFT_73346</name>
</gene>
<dbReference type="EMBL" id="MU273708">
    <property type="protein sequence ID" value="KAI0028975.1"/>
    <property type="molecule type" value="Genomic_DNA"/>
</dbReference>
<protein>
    <submittedName>
        <fullName evidence="1">Uncharacterized protein</fullName>
    </submittedName>
</protein>
<name>A0ACB8QBP5_9AGAM</name>
<accession>A0ACB8QBP5</accession>
<sequence>MQESNLIPQSRKPLSVDALHVRGSWPVSQRSIAPVGGSNIKNNIYPPQTSGIAHPAKPAVKTESISLCAHLEVEKYLEESADDKGDDNEDKEEAEEVQLQRSQWIAKGKGKDKTDRTPNVPMRLHSQSEPVFKDPSFEEINWSSSPLKRIEQMQSLDDQEDVRLSGSELDKLLALHTAVAAGAVKSPDVLMESYSVPELSTGRETVGQLATAGQLPTMVTLMTVGAGGVSSGLFTRSMNNRRSLPLLVYVISFPQGFWLHSLQVFECHQGQLYTHCPDLLVQPCTCLWDYQVQLYPPGQFCLNQPQMHTYVNWLDLPGTHRPRHLSPVLFLTSCPSTITITKDSRTVSVLFLIFFVEHYCARAEDWESGEIRRDVLKISLPLSLALWKSRGDNDSSSPDDTHLIHSQGHTMCHEDHIIPQRLEHIIPEDEKEIQGMVRDALINLFIGQRQHKKFGLPLSETEHIAFEELWVQFHGHCQPPCNTDNFKIDYRGSSCSSWNQAVSVVFVDFMMQAGEFPDNNQLCNTLQMFFFSHIKSSQKAWRESNLPLHDQEM</sequence>
<reference evidence="1" key="2">
    <citation type="journal article" date="2022" name="New Phytol.">
        <title>Evolutionary transition to the ectomycorrhizal habit in the genomes of a hyperdiverse lineage of mushroom-forming fungi.</title>
        <authorList>
            <person name="Looney B."/>
            <person name="Miyauchi S."/>
            <person name="Morin E."/>
            <person name="Drula E."/>
            <person name="Courty P.E."/>
            <person name="Kohler A."/>
            <person name="Kuo A."/>
            <person name="LaButti K."/>
            <person name="Pangilinan J."/>
            <person name="Lipzen A."/>
            <person name="Riley R."/>
            <person name="Andreopoulos W."/>
            <person name="He G."/>
            <person name="Johnson J."/>
            <person name="Nolan M."/>
            <person name="Tritt A."/>
            <person name="Barry K.W."/>
            <person name="Grigoriev I.V."/>
            <person name="Nagy L.G."/>
            <person name="Hibbett D."/>
            <person name="Henrissat B."/>
            <person name="Matheny P.B."/>
            <person name="Labbe J."/>
            <person name="Martin F.M."/>
        </authorList>
    </citation>
    <scope>NUCLEOTIDE SEQUENCE</scope>
    <source>
        <strain evidence="1">EC-137</strain>
    </source>
</reference>
<evidence type="ECO:0000313" key="1">
    <source>
        <dbReference type="EMBL" id="KAI0028975.1"/>
    </source>
</evidence>
<comment type="caution">
    <text evidence="1">The sequence shown here is derived from an EMBL/GenBank/DDBJ whole genome shotgun (WGS) entry which is preliminary data.</text>
</comment>